<dbReference type="Pfam" id="PF08534">
    <property type="entry name" value="Redoxin"/>
    <property type="match status" value="1"/>
</dbReference>
<dbReference type="STRING" id="551996.SAMN05192573_101363"/>
<dbReference type="Gene3D" id="3.40.30.10">
    <property type="entry name" value="Glutaredoxin"/>
    <property type="match status" value="1"/>
</dbReference>
<reference evidence="4" key="1">
    <citation type="submission" date="2016-10" db="EMBL/GenBank/DDBJ databases">
        <authorList>
            <person name="Varghese N."/>
            <person name="Submissions S."/>
        </authorList>
    </citation>
    <scope>NUCLEOTIDE SEQUENCE [LARGE SCALE GENOMIC DNA]</scope>
    <source>
        <strain evidence="4">Gh-67</strain>
    </source>
</reference>
<dbReference type="GO" id="GO:0016853">
    <property type="term" value="F:isomerase activity"/>
    <property type="evidence" value="ECO:0007669"/>
    <property type="project" value="UniProtKB-KW"/>
</dbReference>
<dbReference type="AlphaFoldDB" id="A0A1G7NV95"/>
<keyword evidence="1" id="KW-0472">Membrane</keyword>
<dbReference type="SUPFAM" id="SSF52833">
    <property type="entry name" value="Thioredoxin-like"/>
    <property type="match status" value="1"/>
</dbReference>
<organism evidence="3 4">
    <name type="scientific">Mucilaginibacter gossypii</name>
    <dbReference type="NCBI Taxonomy" id="551996"/>
    <lineage>
        <taxon>Bacteria</taxon>
        <taxon>Pseudomonadati</taxon>
        <taxon>Bacteroidota</taxon>
        <taxon>Sphingobacteriia</taxon>
        <taxon>Sphingobacteriales</taxon>
        <taxon>Sphingobacteriaceae</taxon>
        <taxon>Mucilaginibacter</taxon>
    </lineage>
</organism>
<dbReference type="InterPro" id="IPR050553">
    <property type="entry name" value="Thioredoxin_ResA/DsbE_sf"/>
</dbReference>
<accession>A0A1G7NV95</accession>
<dbReference type="InterPro" id="IPR036249">
    <property type="entry name" value="Thioredoxin-like_sf"/>
</dbReference>
<dbReference type="PANTHER" id="PTHR42852">
    <property type="entry name" value="THIOL:DISULFIDE INTERCHANGE PROTEIN DSBE"/>
    <property type="match status" value="1"/>
</dbReference>
<gene>
    <name evidence="3" type="ORF">SAMN05192573_101363</name>
</gene>
<feature type="domain" description="Thioredoxin" evidence="2">
    <location>
        <begin position="72"/>
        <end position="211"/>
    </location>
</feature>
<evidence type="ECO:0000313" key="4">
    <source>
        <dbReference type="Proteomes" id="UP000199705"/>
    </source>
</evidence>
<dbReference type="InterPro" id="IPR013766">
    <property type="entry name" value="Thioredoxin_domain"/>
</dbReference>
<dbReference type="InterPro" id="IPR013740">
    <property type="entry name" value="Redoxin"/>
</dbReference>
<dbReference type="PANTHER" id="PTHR42852:SF17">
    <property type="entry name" value="THIOREDOXIN-LIKE PROTEIN HI_1115"/>
    <property type="match status" value="1"/>
</dbReference>
<sequence>MQRREAAKYLQTLKYHFMIQQKKIPVSNIFSILIMALALLVIFNPNAKGYLIRGLMSLDFFQPDPGGYVKHHENFTNVPDIQFKDAGGNTISLGTLKSKVVFINYWATWCPPCIAEMPKVNELYKKFRNDPKVAFLLVDVDNDLPKAKAFMLKNEYDLPLYTQESNVPGTLLDGTIPTTLVFDKEGKLIYKHSGAADYSNEKFEEFIRNNR</sequence>
<feature type="transmembrane region" description="Helical" evidence="1">
    <location>
        <begin position="24"/>
        <end position="43"/>
    </location>
</feature>
<keyword evidence="1" id="KW-1133">Transmembrane helix</keyword>
<evidence type="ECO:0000313" key="3">
    <source>
        <dbReference type="EMBL" id="SDF77942.1"/>
    </source>
</evidence>
<dbReference type="Proteomes" id="UP000199705">
    <property type="component" value="Unassembled WGS sequence"/>
</dbReference>
<evidence type="ECO:0000256" key="1">
    <source>
        <dbReference type="SAM" id="Phobius"/>
    </source>
</evidence>
<keyword evidence="1" id="KW-0812">Transmembrane</keyword>
<protein>
    <submittedName>
        <fullName evidence="3">Thiol-disulfide isomerase or thioredoxin</fullName>
    </submittedName>
</protein>
<evidence type="ECO:0000259" key="2">
    <source>
        <dbReference type="PROSITE" id="PS51352"/>
    </source>
</evidence>
<dbReference type="PROSITE" id="PS51352">
    <property type="entry name" value="THIOREDOXIN_2"/>
    <property type="match status" value="1"/>
</dbReference>
<dbReference type="EMBL" id="FNCG01000001">
    <property type="protein sequence ID" value="SDF77942.1"/>
    <property type="molecule type" value="Genomic_DNA"/>
</dbReference>
<proteinExistence type="predicted"/>
<dbReference type="CDD" id="cd02966">
    <property type="entry name" value="TlpA_like_family"/>
    <property type="match status" value="1"/>
</dbReference>
<keyword evidence="4" id="KW-1185">Reference proteome</keyword>
<keyword evidence="3" id="KW-0413">Isomerase</keyword>
<name>A0A1G7NV95_9SPHI</name>
<dbReference type="GO" id="GO:0016491">
    <property type="term" value="F:oxidoreductase activity"/>
    <property type="evidence" value="ECO:0007669"/>
    <property type="project" value="InterPro"/>
</dbReference>